<feature type="compositionally biased region" description="Polar residues" evidence="1">
    <location>
        <begin position="580"/>
        <end position="591"/>
    </location>
</feature>
<dbReference type="AlphaFoldDB" id="A0A2A9MI17"/>
<comment type="caution">
    <text evidence="2">The sequence shown here is derived from an EMBL/GenBank/DDBJ whole genome shotgun (WGS) entry which is preliminary data.</text>
</comment>
<feature type="compositionally biased region" description="Polar residues" evidence="1">
    <location>
        <begin position="601"/>
        <end position="620"/>
    </location>
</feature>
<organism evidence="2 3">
    <name type="scientific">Besnoitia besnoiti</name>
    <name type="common">Apicomplexan protozoan</name>
    <dbReference type="NCBI Taxonomy" id="94643"/>
    <lineage>
        <taxon>Eukaryota</taxon>
        <taxon>Sar</taxon>
        <taxon>Alveolata</taxon>
        <taxon>Apicomplexa</taxon>
        <taxon>Conoidasida</taxon>
        <taxon>Coccidia</taxon>
        <taxon>Eucoccidiorida</taxon>
        <taxon>Eimeriorina</taxon>
        <taxon>Sarcocystidae</taxon>
        <taxon>Besnoitia</taxon>
    </lineage>
</organism>
<dbReference type="KEGG" id="bbes:BESB_061240"/>
<dbReference type="RefSeq" id="XP_029219246.1">
    <property type="nucleotide sequence ID" value="XM_029364538.1"/>
</dbReference>
<evidence type="ECO:0000313" key="2">
    <source>
        <dbReference type="EMBL" id="PFH35237.1"/>
    </source>
</evidence>
<protein>
    <submittedName>
        <fullName evidence="2">Uncharacterized protein</fullName>
    </submittedName>
</protein>
<gene>
    <name evidence="2" type="ORF">BESB_061240</name>
</gene>
<feature type="region of interest" description="Disordered" evidence="1">
    <location>
        <begin position="415"/>
        <end position="469"/>
    </location>
</feature>
<feature type="compositionally biased region" description="Low complexity" evidence="1">
    <location>
        <begin position="418"/>
        <end position="430"/>
    </location>
</feature>
<dbReference type="OrthoDB" id="331963at2759"/>
<feature type="compositionally biased region" description="Low complexity" evidence="1">
    <location>
        <begin position="178"/>
        <end position="188"/>
    </location>
</feature>
<feature type="region of interest" description="Disordered" evidence="1">
    <location>
        <begin position="1"/>
        <end position="35"/>
    </location>
</feature>
<dbReference type="GeneID" id="40311052"/>
<feature type="compositionally biased region" description="Low complexity" evidence="1">
    <location>
        <begin position="691"/>
        <end position="707"/>
    </location>
</feature>
<feature type="compositionally biased region" description="Basic and acidic residues" evidence="1">
    <location>
        <begin position="195"/>
        <end position="205"/>
    </location>
</feature>
<feature type="compositionally biased region" description="Basic and acidic residues" evidence="1">
    <location>
        <begin position="99"/>
        <end position="122"/>
    </location>
</feature>
<feature type="compositionally biased region" description="Low complexity" evidence="1">
    <location>
        <begin position="258"/>
        <end position="315"/>
    </location>
</feature>
<feature type="compositionally biased region" description="Low complexity" evidence="1">
    <location>
        <begin position="351"/>
        <end position="376"/>
    </location>
</feature>
<accession>A0A2A9MI17</accession>
<feature type="compositionally biased region" description="Basic and acidic residues" evidence="1">
    <location>
        <begin position="539"/>
        <end position="550"/>
    </location>
</feature>
<feature type="compositionally biased region" description="Basic and acidic residues" evidence="1">
    <location>
        <begin position="166"/>
        <end position="177"/>
    </location>
</feature>
<feature type="region of interest" description="Disordered" evidence="1">
    <location>
        <begin position="82"/>
        <end position="316"/>
    </location>
</feature>
<sequence length="867" mass="88766">MAACAPKSRLRKRPEDGRVLNSDGGPPSKKATLSDSTSLLLNTDMATVSCSGLPIPTDNTLGAPGSAIDDAAIYVQRIMGPKRGYDKTRPPPATPATIQRERRNSGAVGESKEGGGTRESEGVTRVPSVRGDERGIRMQLAQTCHQQRRRASSVDRAESGNGGTQDAHRGRDSERPRSASIPSPSAGRVMLSSSPEKDTTVERRQASGGLAYRTINQAAADEADSSNSSRHQPTTITSHRTSPAACMVVGGTSSTLHASSPSPAGPDASRKPGSQAAQGGDSSAAAGAVRSGSLASGALSSSSSSCPNLPSSASATVPDEAFAPRVSPSLSVSSSSVVLPSWLKQLSSSTLPSMLSRSPPSVAPQSVPLLSLPSSSSEERRRAGTSEPRGIEAVPRQSEFSVALASCYVARAAAPGHPSSLSLPDSVSQSTAPGRSYCSVDGADTRSPAGSIKSSSGTGDNSSPPGGITERAANVFRIDASATVVPAAPALLGNRQTRYVGPVTPGEEKTGGGTPPRTETMTPLVKTEAGVSSSSAPGEDTKRQVEDPEGARTAPRAVSGGRPQGDAGTEPSCASVFPPRTSSSSATAQQGDRSDTLVRASPQSTANSRPELTASSSSPHSVPVEAVLQSCAPSISPQPSHASSLFDSCFASKASRSGGEALSGSMHINADARIRSGAPQYLISPLSSASISASSPLSTAPTLPRSSRSGNSRLLAASSEPPAASLEAQLHSAEERRALLRSLLRGGAPGRPEWPSPLETKTLLETAGVTTGRFHSERWFGWGIEPFPTARVLEWRLARILGRPVIDAAARGDATVWGILCLTLGAVLLGADVGELRAGFQRQGLPVPASFADDRGPAASGGGGESH</sequence>
<feature type="compositionally biased region" description="Polar residues" evidence="1">
    <location>
        <begin position="230"/>
        <end position="241"/>
    </location>
</feature>
<reference evidence="2 3" key="1">
    <citation type="submission" date="2017-09" db="EMBL/GenBank/DDBJ databases">
        <title>Genome sequencing of Besnoitia besnoiti strain Bb-Ger1.</title>
        <authorList>
            <person name="Schares G."/>
            <person name="Venepally P."/>
            <person name="Lorenzi H.A."/>
        </authorList>
    </citation>
    <scope>NUCLEOTIDE SEQUENCE [LARGE SCALE GENOMIC DNA]</scope>
    <source>
        <strain evidence="2 3">Bb-Ger1</strain>
    </source>
</reference>
<name>A0A2A9MI17_BESBE</name>
<evidence type="ECO:0000313" key="3">
    <source>
        <dbReference type="Proteomes" id="UP000224006"/>
    </source>
</evidence>
<feature type="region of interest" description="Disordered" evidence="1">
    <location>
        <begin position="691"/>
        <end position="718"/>
    </location>
</feature>
<feature type="compositionally biased region" description="Polar residues" evidence="1">
    <location>
        <begin position="452"/>
        <end position="464"/>
    </location>
</feature>
<dbReference type="STRING" id="94643.A0A2A9MI17"/>
<dbReference type="VEuPathDB" id="ToxoDB:BESB_061240"/>
<proteinExistence type="predicted"/>
<dbReference type="Proteomes" id="UP000224006">
    <property type="component" value="Chromosome V"/>
</dbReference>
<keyword evidence="3" id="KW-1185">Reference proteome</keyword>
<feature type="region of interest" description="Disordered" evidence="1">
    <location>
        <begin position="496"/>
        <end position="621"/>
    </location>
</feature>
<dbReference type="EMBL" id="NWUJ01000005">
    <property type="protein sequence ID" value="PFH35237.1"/>
    <property type="molecule type" value="Genomic_DNA"/>
</dbReference>
<evidence type="ECO:0000256" key="1">
    <source>
        <dbReference type="SAM" id="MobiDB-lite"/>
    </source>
</evidence>
<feature type="region of interest" description="Disordered" evidence="1">
    <location>
        <begin position="351"/>
        <end position="394"/>
    </location>
</feature>